<accession>A0A6A5WV54</accession>
<dbReference type="AlphaFoldDB" id="A0A6A5WV54"/>
<keyword evidence="3" id="KW-0687">Ribonucleoprotein</keyword>
<keyword evidence="7" id="KW-1185">Reference proteome</keyword>
<dbReference type="InterPro" id="IPR012678">
    <property type="entry name" value="Ribosomal_uL23/eL15/eS24_sf"/>
</dbReference>
<evidence type="ECO:0000256" key="3">
    <source>
        <dbReference type="ARBA" id="ARBA00023274"/>
    </source>
</evidence>
<evidence type="ECO:0000256" key="5">
    <source>
        <dbReference type="SAM" id="MobiDB-lite"/>
    </source>
</evidence>
<dbReference type="GO" id="GO:0005762">
    <property type="term" value="C:mitochondrial large ribosomal subunit"/>
    <property type="evidence" value="ECO:0007669"/>
    <property type="project" value="TreeGrafter"/>
</dbReference>
<dbReference type="PANTHER" id="PTHR12059">
    <property type="entry name" value="RIBOSOMAL PROTEIN L23-RELATED"/>
    <property type="match status" value="1"/>
</dbReference>
<name>A0A6A5WV54_9PLEO</name>
<feature type="region of interest" description="Disordered" evidence="5">
    <location>
        <begin position="134"/>
        <end position="161"/>
    </location>
</feature>
<dbReference type="Gene3D" id="3.30.70.330">
    <property type="match status" value="1"/>
</dbReference>
<dbReference type="Proteomes" id="UP000799779">
    <property type="component" value="Unassembled WGS sequence"/>
</dbReference>
<organism evidence="6 7">
    <name type="scientific">Amniculicola lignicola CBS 123094</name>
    <dbReference type="NCBI Taxonomy" id="1392246"/>
    <lineage>
        <taxon>Eukaryota</taxon>
        <taxon>Fungi</taxon>
        <taxon>Dikarya</taxon>
        <taxon>Ascomycota</taxon>
        <taxon>Pezizomycotina</taxon>
        <taxon>Dothideomycetes</taxon>
        <taxon>Pleosporomycetidae</taxon>
        <taxon>Pleosporales</taxon>
        <taxon>Amniculicolaceae</taxon>
        <taxon>Amniculicola</taxon>
    </lineage>
</organism>
<dbReference type="GO" id="GO:0032543">
    <property type="term" value="P:mitochondrial translation"/>
    <property type="evidence" value="ECO:0007669"/>
    <property type="project" value="TreeGrafter"/>
</dbReference>
<dbReference type="OrthoDB" id="275582at2759"/>
<sequence>MSRAFLKSVGEEQLNAFWNFRQKKLNELRQTSKLLRFGNKQIALPKFTLALIRTRHLSPYHARFQVPLNFTKYDIRDYLFHAYDIRCSNIRSFIKYSPVRDVHQAPHQFFRDADRKYMTVEMDKPFVWPEAPEDWSPWGKEEDEEEVAPKQAESGKDAMLSKGAKGKEKKIIYRALLGTQNKGMMRWKDSIPLKNKRDRFEGLREHAEMVIQGGREKWEKERTGTFGKWDKEFKVKV</sequence>
<dbReference type="InterPro" id="IPR013025">
    <property type="entry name" value="Ribosomal_uL23-like"/>
</dbReference>
<gene>
    <name evidence="6" type="ORF">P154DRAFT_461974</name>
</gene>
<evidence type="ECO:0000256" key="4">
    <source>
        <dbReference type="ARBA" id="ARBA00039977"/>
    </source>
</evidence>
<keyword evidence="2" id="KW-0689">Ribosomal protein</keyword>
<evidence type="ECO:0000313" key="7">
    <source>
        <dbReference type="Proteomes" id="UP000799779"/>
    </source>
</evidence>
<reference evidence="6" key="1">
    <citation type="journal article" date="2020" name="Stud. Mycol.">
        <title>101 Dothideomycetes genomes: a test case for predicting lifestyles and emergence of pathogens.</title>
        <authorList>
            <person name="Haridas S."/>
            <person name="Albert R."/>
            <person name="Binder M."/>
            <person name="Bloem J."/>
            <person name="Labutti K."/>
            <person name="Salamov A."/>
            <person name="Andreopoulos B."/>
            <person name="Baker S."/>
            <person name="Barry K."/>
            <person name="Bills G."/>
            <person name="Bluhm B."/>
            <person name="Cannon C."/>
            <person name="Castanera R."/>
            <person name="Culley D."/>
            <person name="Daum C."/>
            <person name="Ezra D."/>
            <person name="Gonzalez J."/>
            <person name="Henrissat B."/>
            <person name="Kuo A."/>
            <person name="Liang C."/>
            <person name="Lipzen A."/>
            <person name="Lutzoni F."/>
            <person name="Magnuson J."/>
            <person name="Mondo S."/>
            <person name="Nolan M."/>
            <person name="Ohm R."/>
            <person name="Pangilinan J."/>
            <person name="Park H.-J."/>
            <person name="Ramirez L."/>
            <person name="Alfaro M."/>
            <person name="Sun H."/>
            <person name="Tritt A."/>
            <person name="Yoshinaga Y."/>
            <person name="Zwiers L.-H."/>
            <person name="Turgeon B."/>
            <person name="Goodwin S."/>
            <person name="Spatafora J."/>
            <person name="Crous P."/>
            <person name="Grigoriev I."/>
        </authorList>
    </citation>
    <scope>NUCLEOTIDE SEQUENCE</scope>
    <source>
        <strain evidence="6">CBS 123094</strain>
    </source>
</reference>
<evidence type="ECO:0000256" key="2">
    <source>
        <dbReference type="ARBA" id="ARBA00022980"/>
    </source>
</evidence>
<dbReference type="EMBL" id="ML977575">
    <property type="protein sequence ID" value="KAF2002945.1"/>
    <property type="molecule type" value="Genomic_DNA"/>
</dbReference>
<protein>
    <recommendedName>
        <fullName evidence="4">Large ribosomal subunit protein uL23m</fullName>
    </recommendedName>
</protein>
<dbReference type="PANTHER" id="PTHR12059:SF5">
    <property type="entry name" value="LARGE RIBOSOMAL SUBUNIT PROTEIN UL23M"/>
    <property type="match status" value="1"/>
</dbReference>
<dbReference type="GO" id="GO:0003735">
    <property type="term" value="F:structural constituent of ribosome"/>
    <property type="evidence" value="ECO:0007669"/>
    <property type="project" value="InterPro"/>
</dbReference>
<dbReference type="InterPro" id="IPR012677">
    <property type="entry name" value="Nucleotide-bd_a/b_plait_sf"/>
</dbReference>
<proteinExistence type="inferred from homology"/>
<evidence type="ECO:0000313" key="6">
    <source>
        <dbReference type="EMBL" id="KAF2002945.1"/>
    </source>
</evidence>
<comment type="similarity">
    <text evidence="1">Belongs to the universal ribosomal protein uL23 family.</text>
</comment>
<dbReference type="SUPFAM" id="SSF54189">
    <property type="entry name" value="Ribosomal proteins S24e, L23 and L15e"/>
    <property type="match status" value="1"/>
</dbReference>
<evidence type="ECO:0000256" key="1">
    <source>
        <dbReference type="ARBA" id="ARBA00006700"/>
    </source>
</evidence>